<dbReference type="InterPro" id="IPR002172">
    <property type="entry name" value="LDrepeatLR_classA_rpt"/>
</dbReference>
<dbReference type="Pfam" id="PF00431">
    <property type="entry name" value="CUB"/>
    <property type="match status" value="1"/>
</dbReference>
<dbReference type="OrthoDB" id="9988974at2759"/>
<dbReference type="SUPFAM" id="SSF49854">
    <property type="entry name" value="Spermadhesin, CUB domain"/>
    <property type="match status" value="1"/>
</dbReference>
<dbReference type="Proteomes" id="UP000285301">
    <property type="component" value="Unassembled WGS sequence"/>
</dbReference>
<organism evidence="13 14">
    <name type="scientific">Dinothrombium tinctorium</name>
    <dbReference type="NCBI Taxonomy" id="1965070"/>
    <lineage>
        <taxon>Eukaryota</taxon>
        <taxon>Metazoa</taxon>
        <taxon>Ecdysozoa</taxon>
        <taxon>Arthropoda</taxon>
        <taxon>Chelicerata</taxon>
        <taxon>Arachnida</taxon>
        <taxon>Acari</taxon>
        <taxon>Acariformes</taxon>
        <taxon>Trombidiformes</taxon>
        <taxon>Prostigmata</taxon>
        <taxon>Anystina</taxon>
        <taxon>Parasitengona</taxon>
        <taxon>Trombidioidea</taxon>
        <taxon>Trombidiidae</taxon>
        <taxon>Dinothrombium</taxon>
    </lineage>
</organism>
<feature type="disulfide bond" evidence="10">
    <location>
        <begin position="300"/>
        <end position="315"/>
    </location>
</feature>
<feature type="disulfide bond" evidence="10">
    <location>
        <begin position="408"/>
        <end position="426"/>
    </location>
</feature>
<dbReference type="SMART" id="SM00192">
    <property type="entry name" value="LDLa"/>
    <property type="match status" value="5"/>
</dbReference>
<evidence type="ECO:0000313" key="13">
    <source>
        <dbReference type="EMBL" id="RWS09160.1"/>
    </source>
</evidence>
<keyword evidence="3" id="KW-0677">Repeat</keyword>
<dbReference type="GO" id="GO:0005886">
    <property type="term" value="C:plasma membrane"/>
    <property type="evidence" value="ECO:0007669"/>
    <property type="project" value="TreeGrafter"/>
</dbReference>
<comment type="subcellular location">
    <subcellularLocation>
        <location evidence="1">Membrane</location>
        <topology evidence="1">Single-pass membrane protein</topology>
    </subcellularLocation>
</comment>
<sequence length="647" mass="72195">MRKSRNLKSVVNRKVQSRCKVVVGDGGGCERVYDSTSNNYKLNTLINTASLNQSFPHPLLFQPNWKHYRQIPIRTTFRRQSIAHRQLIELRLEACNNDRLYSPRGTISSPGYPSRYNNHTSCTWTIVSSAVSDKTHGAVITISFDDLDIEEDKYCQQGFNINSDEPCCVSNWIKLSSLDNTNERKFCGRAEDKKDIFKTYIDRSGQVTIKYHTSLNVAGGRGFHLTYTVTPSNLTNHANEVKCDAESQDNVPGCYSFPNQRCNGVWDCSNGEDEKGCGGCPANMFMCKSGNLCYSESKRCDGEIDCADFHDELNCGLCGPNRTQCSPSSLTECYDPFTQRCNRVFDCSNANDEKGCTHTCKNKILCASGLGCFKAEERCNGLPDCTDFSDEQNCTVDLCRPEQGSFLCANGHCIRKAWTCDKSDDCGDSSDELGEANCLKNSVITAALMGSLICGLLLVIAISCTCKLIALRQAEQRQEIAESQATTPTNIYVSQQYSRCYPFRETQLFGIEHDVFYREPPPSYSASVGVTEASFEASQQRRRRRERRTRRRPPMPPPTTQRERVENCNTASSAYSVSQVLVNSAEQQPTSSAVPENKINEQTNDKTSNTSSEETNTEEMSSSAINIELDNIPSLSPLDCDQQPLLS</sequence>
<feature type="region of interest" description="Disordered" evidence="11">
    <location>
        <begin position="523"/>
        <end position="567"/>
    </location>
</feature>
<comment type="caution">
    <text evidence="13">The sequence shown here is derived from an EMBL/GenBank/DDBJ whole genome shotgun (WGS) entry which is preliminary data.</text>
</comment>
<dbReference type="PROSITE" id="PS50068">
    <property type="entry name" value="LDLRA_2"/>
    <property type="match status" value="4"/>
</dbReference>
<dbReference type="SMART" id="SM00042">
    <property type="entry name" value="CUB"/>
    <property type="match status" value="1"/>
</dbReference>
<dbReference type="CDD" id="cd00112">
    <property type="entry name" value="LDLa"/>
    <property type="match status" value="3"/>
</dbReference>
<dbReference type="InterPro" id="IPR035914">
    <property type="entry name" value="Sperma_CUB_dom_sf"/>
</dbReference>
<evidence type="ECO:0000256" key="4">
    <source>
        <dbReference type="ARBA" id="ARBA00022989"/>
    </source>
</evidence>
<feature type="compositionally biased region" description="Low complexity" evidence="11">
    <location>
        <begin position="607"/>
        <end position="623"/>
    </location>
</feature>
<feature type="disulfide bond" evidence="10">
    <location>
        <begin position="341"/>
        <end position="356"/>
    </location>
</feature>
<evidence type="ECO:0000256" key="6">
    <source>
        <dbReference type="ARBA" id="ARBA00023157"/>
    </source>
</evidence>
<dbReference type="Gene3D" id="2.60.120.290">
    <property type="entry name" value="Spermadhesin, CUB domain"/>
    <property type="match status" value="1"/>
</dbReference>
<dbReference type="SUPFAM" id="SSF57424">
    <property type="entry name" value="LDL receptor-like module"/>
    <property type="match status" value="3"/>
</dbReference>
<name>A0A443R1L4_9ACAR</name>
<feature type="compositionally biased region" description="Polar residues" evidence="11">
    <location>
        <begin position="583"/>
        <end position="606"/>
    </location>
</feature>
<keyword evidence="5" id="KW-0472">Membrane</keyword>
<feature type="disulfide bond" evidence="9">
    <location>
        <begin position="95"/>
        <end position="122"/>
    </location>
</feature>
<dbReference type="Gene3D" id="4.10.400.10">
    <property type="entry name" value="Low-density Lipoprotein Receptor"/>
    <property type="match status" value="3"/>
</dbReference>
<feature type="compositionally biased region" description="Basic residues" evidence="11">
    <location>
        <begin position="540"/>
        <end position="553"/>
    </location>
</feature>
<dbReference type="GO" id="GO:0043235">
    <property type="term" value="C:receptor complex"/>
    <property type="evidence" value="ECO:0007669"/>
    <property type="project" value="TreeGrafter"/>
</dbReference>
<evidence type="ECO:0000259" key="12">
    <source>
        <dbReference type="PROSITE" id="PS01180"/>
    </source>
</evidence>
<dbReference type="AlphaFoldDB" id="A0A443R1L4"/>
<feature type="region of interest" description="Disordered" evidence="11">
    <location>
        <begin position="583"/>
        <end position="647"/>
    </location>
</feature>
<comment type="caution">
    <text evidence="10">Lacks conserved residue(s) required for the propagation of feature annotation.</text>
</comment>
<dbReference type="InterPro" id="IPR000859">
    <property type="entry name" value="CUB_dom"/>
</dbReference>
<dbReference type="EMBL" id="NCKU01002628">
    <property type="protein sequence ID" value="RWS09160.1"/>
    <property type="molecule type" value="Genomic_DNA"/>
</dbReference>
<feature type="domain" description="CUB" evidence="12">
    <location>
        <begin position="95"/>
        <end position="230"/>
    </location>
</feature>
<keyword evidence="6 10" id="KW-1015">Disulfide bond</keyword>
<evidence type="ECO:0000256" key="5">
    <source>
        <dbReference type="ARBA" id="ARBA00023136"/>
    </source>
</evidence>
<evidence type="ECO:0000256" key="11">
    <source>
        <dbReference type="SAM" id="MobiDB-lite"/>
    </source>
</evidence>
<dbReference type="PANTHER" id="PTHR22722">
    <property type="entry name" value="LOW-DENSITY LIPOPROTEIN RECEPTOR-RELATED PROTEIN 2-RELATED"/>
    <property type="match status" value="1"/>
</dbReference>
<accession>A0A443R1L4</accession>
<keyword evidence="14" id="KW-1185">Reference proteome</keyword>
<reference evidence="13 14" key="1">
    <citation type="journal article" date="2018" name="Gigascience">
        <title>Genomes of trombidid mites reveal novel predicted allergens and laterally-transferred genes associated with secondary metabolism.</title>
        <authorList>
            <person name="Dong X."/>
            <person name="Chaisiri K."/>
            <person name="Xia D."/>
            <person name="Armstrong S.D."/>
            <person name="Fang Y."/>
            <person name="Donnelly M.J."/>
            <person name="Kadowaki T."/>
            <person name="McGarry J.W."/>
            <person name="Darby A.C."/>
            <person name="Makepeace B.L."/>
        </authorList>
    </citation>
    <scope>NUCLEOTIDE SEQUENCE [LARGE SCALE GENOMIC DNA]</scope>
    <source>
        <strain evidence="13">UoL-WK</strain>
    </source>
</reference>
<feature type="disulfide bond" evidence="10">
    <location>
        <begin position="379"/>
        <end position="394"/>
    </location>
</feature>
<keyword evidence="2" id="KW-0812">Transmembrane</keyword>
<evidence type="ECO:0000313" key="14">
    <source>
        <dbReference type="Proteomes" id="UP000285301"/>
    </source>
</evidence>
<keyword evidence="13" id="KW-0449">Lipoprotein</keyword>
<evidence type="ECO:0000256" key="8">
    <source>
        <dbReference type="ARBA" id="ARBA00023180"/>
    </source>
</evidence>
<feature type="disulfide bond" evidence="10">
    <location>
        <begin position="360"/>
        <end position="372"/>
    </location>
</feature>
<dbReference type="PROSITE" id="PS01180">
    <property type="entry name" value="CUB"/>
    <property type="match status" value="1"/>
</dbReference>
<proteinExistence type="predicted"/>
<keyword evidence="7 13" id="KW-0675">Receptor</keyword>
<evidence type="ECO:0000256" key="2">
    <source>
        <dbReference type="ARBA" id="ARBA00022692"/>
    </source>
</evidence>
<dbReference type="PRINTS" id="PR00261">
    <property type="entry name" value="LDLRECEPTOR"/>
</dbReference>
<dbReference type="InterPro" id="IPR036055">
    <property type="entry name" value="LDL_receptor-like_sf"/>
</dbReference>
<dbReference type="CDD" id="cd00041">
    <property type="entry name" value="CUB"/>
    <property type="match status" value="1"/>
</dbReference>
<dbReference type="InterPro" id="IPR051221">
    <property type="entry name" value="LDLR-related"/>
</dbReference>
<protein>
    <submittedName>
        <fullName evidence="13">Low-density lipoprotein receptor-related protein 3-like protein</fullName>
    </submittedName>
</protein>
<dbReference type="Pfam" id="PF00057">
    <property type="entry name" value="Ldl_recept_a"/>
    <property type="match status" value="3"/>
</dbReference>
<dbReference type="InterPro" id="IPR023415">
    <property type="entry name" value="LDLR_class-A_CS"/>
</dbReference>
<dbReference type="STRING" id="1965070.A0A443R1L4"/>
<gene>
    <name evidence="13" type="ORF">B4U79_00970</name>
</gene>
<evidence type="ECO:0000256" key="7">
    <source>
        <dbReference type="ARBA" id="ARBA00023170"/>
    </source>
</evidence>
<evidence type="ECO:0000256" key="10">
    <source>
        <dbReference type="PROSITE-ProRule" id="PRU00124"/>
    </source>
</evidence>
<evidence type="ECO:0000256" key="9">
    <source>
        <dbReference type="PROSITE-ProRule" id="PRU00059"/>
    </source>
</evidence>
<keyword evidence="4" id="KW-1133">Transmembrane helix</keyword>
<dbReference type="PROSITE" id="PS01209">
    <property type="entry name" value="LDLRA_1"/>
    <property type="match status" value="1"/>
</dbReference>
<keyword evidence="8" id="KW-0325">Glycoprotein</keyword>
<evidence type="ECO:0000256" key="1">
    <source>
        <dbReference type="ARBA" id="ARBA00004167"/>
    </source>
</evidence>
<evidence type="ECO:0000256" key="3">
    <source>
        <dbReference type="ARBA" id="ARBA00022737"/>
    </source>
</evidence>